<proteinExistence type="predicted"/>
<evidence type="ECO:0000313" key="1">
    <source>
        <dbReference type="EMBL" id="SMG01537.1"/>
    </source>
</evidence>
<organism evidence="1 2">
    <name type="scientific">Burkholderia singularis</name>
    <dbReference type="NCBI Taxonomy" id="1503053"/>
    <lineage>
        <taxon>Bacteria</taxon>
        <taxon>Pseudomonadati</taxon>
        <taxon>Pseudomonadota</taxon>
        <taxon>Betaproteobacteria</taxon>
        <taxon>Burkholderiales</taxon>
        <taxon>Burkholderiaceae</taxon>
        <taxon>Burkholderia</taxon>
        <taxon>pseudomallei group</taxon>
    </lineage>
</organism>
<dbReference type="AlphaFoldDB" id="A0A238H967"/>
<dbReference type="Proteomes" id="UP000198460">
    <property type="component" value="Unassembled WGS sequence"/>
</dbReference>
<accession>A0A238H967</accession>
<gene>
    <name evidence="1" type="ORF">BSIN_4417</name>
</gene>
<reference evidence="1 2" key="1">
    <citation type="submission" date="2017-04" db="EMBL/GenBank/DDBJ databases">
        <authorList>
            <person name="Afonso C.L."/>
            <person name="Miller P.J."/>
            <person name="Scott M.A."/>
            <person name="Spackman E."/>
            <person name="Goraichik I."/>
            <person name="Dimitrov K.M."/>
            <person name="Suarez D.L."/>
            <person name="Swayne D.E."/>
        </authorList>
    </citation>
    <scope>NUCLEOTIDE SEQUENCE [LARGE SCALE GENOMIC DNA]</scope>
    <source>
        <strain evidence="1">LMG 28154</strain>
    </source>
</reference>
<dbReference type="EMBL" id="FXAN01000075">
    <property type="protein sequence ID" value="SMG01537.1"/>
    <property type="molecule type" value="Genomic_DNA"/>
</dbReference>
<sequence>MNPCEPADALLDAALARLRQGDFDGAARALEDAAGQQAAQPVERARCLQLAAALRGALGHAEAASLLAGQAAAALPDDAPSAVAARVRQAEASEAAGRWHDAAQCYGAALDQARAAHLGADASIALLRARAACRIAERAFGAAAADFDAACALAAPRIAAFLRTEHARLLSNAGAYDAARAALPPPVPGDAQLCAEIGVEHARLERAAGHWEAARIAAREARANALDAIAPVPYFAASVESAELFDAFGQRADAYGSLASAWVTLADLLGESVAKSWVEPCLLALRLRWGDAGFFDAKRTHDDRRRAQRNEAKR</sequence>
<dbReference type="RefSeq" id="WP_089341367.1">
    <property type="nucleotide sequence ID" value="NZ_FXAN01000075.1"/>
</dbReference>
<protein>
    <submittedName>
        <fullName evidence="1">TolA protein</fullName>
    </submittedName>
</protein>
<name>A0A238H967_9BURK</name>
<evidence type="ECO:0000313" key="2">
    <source>
        <dbReference type="Proteomes" id="UP000198460"/>
    </source>
</evidence>